<accession>A0A0B7NVK4</accession>
<evidence type="ECO:0000256" key="1">
    <source>
        <dbReference type="SAM" id="Coils"/>
    </source>
</evidence>
<feature type="coiled-coil region" evidence="1">
    <location>
        <begin position="18"/>
        <end position="54"/>
    </location>
</feature>
<keyword evidence="4" id="KW-1185">Reference proteome</keyword>
<sequence>MPSEKRDLEDFSDDDALFEELENEHDEESNTIREKRIKEIQEEFQRRNARAENQHGLYTDITKEKEFMDITVSDNYVVGHFYHKDFRRCKIMDTHLETLAQRYYDTRFIKIDVQNAPFLVDKLQIKVLPCVIAWVDGCAKTKIVGFDELGNTDSFQTAALELKLLHAQVIRKKKKTIAQEKKSIFQSADTDSELEDD</sequence>
<dbReference type="Pfam" id="PF00085">
    <property type="entry name" value="Thioredoxin"/>
    <property type="match status" value="1"/>
</dbReference>
<dbReference type="InterPro" id="IPR013766">
    <property type="entry name" value="Thioredoxin_domain"/>
</dbReference>
<dbReference type="CDD" id="cd02989">
    <property type="entry name" value="Phd_like_TxnDC9"/>
    <property type="match status" value="1"/>
</dbReference>
<feature type="domain" description="Thioredoxin" evidence="2">
    <location>
        <begin position="63"/>
        <end position="147"/>
    </location>
</feature>
<organism evidence="3 4">
    <name type="scientific">Parasitella parasitica</name>
    <dbReference type="NCBI Taxonomy" id="35722"/>
    <lineage>
        <taxon>Eukaryota</taxon>
        <taxon>Fungi</taxon>
        <taxon>Fungi incertae sedis</taxon>
        <taxon>Mucoromycota</taxon>
        <taxon>Mucoromycotina</taxon>
        <taxon>Mucoromycetes</taxon>
        <taxon>Mucorales</taxon>
        <taxon>Mucorineae</taxon>
        <taxon>Mucoraceae</taxon>
        <taxon>Parasitella</taxon>
    </lineage>
</organism>
<dbReference type="Proteomes" id="UP000054107">
    <property type="component" value="Unassembled WGS sequence"/>
</dbReference>
<evidence type="ECO:0000259" key="2">
    <source>
        <dbReference type="Pfam" id="PF00085"/>
    </source>
</evidence>
<dbReference type="Gene3D" id="3.40.30.10">
    <property type="entry name" value="Glutaredoxin"/>
    <property type="match status" value="1"/>
</dbReference>
<dbReference type="SUPFAM" id="SSF52833">
    <property type="entry name" value="Thioredoxin-like"/>
    <property type="match status" value="1"/>
</dbReference>
<dbReference type="PANTHER" id="PTHR21148">
    <property type="entry name" value="THIOREDOXIN DOMAIN-CONTAINING PROTEIN 9"/>
    <property type="match status" value="1"/>
</dbReference>
<protein>
    <recommendedName>
        <fullName evidence="2">Thioredoxin domain-containing protein</fullName>
    </recommendedName>
</protein>
<name>A0A0B7NVK4_9FUNG</name>
<dbReference type="EMBL" id="LN734054">
    <property type="protein sequence ID" value="CEP19580.1"/>
    <property type="molecule type" value="Genomic_DNA"/>
</dbReference>
<evidence type="ECO:0000313" key="4">
    <source>
        <dbReference type="Proteomes" id="UP000054107"/>
    </source>
</evidence>
<gene>
    <name evidence="3" type="primary">PARPA_13896.1 scaffold 47386</name>
</gene>
<evidence type="ECO:0000313" key="3">
    <source>
        <dbReference type="EMBL" id="CEP19580.1"/>
    </source>
</evidence>
<dbReference type="STRING" id="35722.A0A0B7NVK4"/>
<dbReference type="AlphaFoldDB" id="A0A0B7NVK4"/>
<reference evidence="3 4" key="1">
    <citation type="submission" date="2014-09" db="EMBL/GenBank/DDBJ databases">
        <authorList>
            <person name="Ellenberger Sabrina"/>
        </authorList>
    </citation>
    <scope>NUCLEOTIDE SEQUENCE [LARGE SCALE GENOMIC DNA]</scope>
    <source>
        <strain evidence="3 4">CBS 412.66</strain>
    </source>
</reference>
<dbReference type="InterPro" id="IPR036249">
    <property type="entry name" value="Thioredoxin-like_sf"/>
</dbReference>
<dbReference type="OrthoDB" id="10257948at2759"/>
<proteinExistence type="predicted"/>
<keyword evidence="1" id="KW-0175">Coiled coil</keyword>